<name>A0A934VYR8_9BACT</name>
<evidence type="ECO:0000313" key="1">
    <source>
        <dbReference type="EMBL" id="MBK1884794.1"/>
    </source>
</evidence>
<dbReference type="AlphaFoldDB" id="A0A934VYR8"/>
<gene>
    <name evidence="1" type="ORF">JIN85_20460</name>
</gene>
<keyword evidence="2" id="KW-1185">Reference proteome</keyword>
<sequence>MDALDAGIREFCPVDGDWRPLEAHLDQAFASREPESYYDAIFNLFERFPEDDGSGVFWTALHGMEACGNYEKKLLLYFRRTPGLMTTAMLRRIYNSGQKDIEGFPIDRLIEIQK</sequence>
<proteinExistence type="predicted"/>
<dbReference type="RefSeq" id="WP_200274312.1">
    <property type="nucleotide sequence ID" value="NZ_JAENIJ010000111.1"/>
</dbReference>
<comment type="caution">
    <text evidence="1">The sequence shown here is derived from an EMBL/GenBank/DDBJ whole genome shotgun (WGS) entry which is preliminary data.</text>
</comment>
<organism evidence="1 2">
    <name type="scientific">Luteolibacter pohnpeiensis</name>
    <dbReference type="NCBI Taxonomy" id="454153"/>
    <lineage>
        <taxon>Bacteria</taxon>
        <taxon>Pseudomonadati</taxon>
        <taxon>Verrucomicrobiota</taxon>
        <taxon>Verrucomicrobiia</taxon>
        <taxon>Verrucomicrobiales</taxon>
        <taxon>Verrucomicrobiaceae</taxon>
        <taxon>Luteolibacter</taxon>
    </lineage>
</organism>
<protein>
    <submittedName>
        <fullName evidence="1">Uncharacterized protein</fullName>
    </submittedName>
</protein>
<dbReference type="Proteomes" id="UP000603141">
    <property type="component" value="Unassembled WGS sequence"/>
</dbReference>
<accession>A0A934VYR8</accession>
<evidence type="ECO:0000313" key="2">
    <source>
        <dbReference type="Proteomes" id="UP000603141"/>
    </source>
</evidence>
<dbReference type="EMBL" id="JAENIJ010000111">
    <property type="protein sequence ID" value="MBK1884794.1"/>
    <property type="molecule type" value="Genomic_DNA"/>
</dbReference>
<reference evidence="1" key="1">
    <citation type="submission" date="2021-01" db="EMBL/GenBank/DDBJ databases">
        <title>Modified the classification status of verrucomicrobia.</title>
        <authorList>
            <person name="Feng X."/>
        </authorList>
    </citation>
    <scope>NUCLEOTIDE SEQUENCE</scope>
    <source>
        <strain evidence="1">KCTC 22041</strain>
    </source>
</reference>